<evidence type="ECO:0000256" key="6">
    <source>
        <dbReference type="RuleBase" id="RU004914"/>
    </source>
</evidence>
<evidence type="ECO:0000256" key="4">
    <source>
        <dbReference type="ARBA" id="ARBA00022989"/>
    </source>
</evidence>
<feature type="transmembrane region" description="Helical" evidence="6">
    <location>
        <begin position="436"/>
        <end position="459"/>
    </location>
</feature>
<keyword evidence="3 6" id="KW-0812">Transmembrane</keyword>
<keyword evidence="8" id="KW-1185">Reference proteome</keyword>
<feature type="transmembrane region" description="Helical" evidence="6">
    <location>
        <begin position="211"/>
        <end position="232"/>
    </location>
</feature>
<dbReference type="InterPro" id="IPR002528">
    <property type="entry name" value="MATE_fam"/>
</dbReference>
<dbReference type="InterPro" id="IPR045069">
    <property type="entry name" value="MATE_euk"/>
</dbReference>
<feature type="transmembrane region" description="Helical" evidence="6">
    <location>
        <begin position="336"/>
        <end position="365"/>
    </location>
</feature>
<evidence type="ECO:0000256" key="5">
    <source>
        <dbReference type="ARBA" id="ARBA00023136"/>
    </source>
</evidence>
<evidence type="ECO:0000256" key="1">
    <source>
        <dbReference type="ARBA" id="ARBA00004141"/>
    </source>
</evidence>
<reference evidence="7" key="1">
    <citation type="submission" date="2023-12" db="EMBL/GenBank/DDBJ databases">
        <title>Genome assembly of Anisodus tanguticus.</title>
        <authorList>
            <person name="Wang Y.-J."/>
        </authorList>
    </citation>
    <scope>NUCLEOTIDE SEQUENCE</scope>
    <source>
        <strain evidence="7">KB-2021</strain>
        <tissue evidence="7">Leaf</tissue>
    </source>
</reference>
<dbReference type="GO" id="GO:0042910">
    <property type="term" value="F:xenobiotic transmembrane transporter activity"/>
    <property type="evidence" value="ECO:0007669"/>
    <property type="project" value="InterPro"/>
</dbReference>
<dbReference type="Pfam" id="PF01554">
    <property type="entry name" value="MatE"/>
    <property type="match status" value="2"/>
</dbReference>
<dbReference type="GO" id="GO:0016020">
    <property type="term" value="C:membrane"/>
    <property type="evidence" value="ECO:0007669"/>
    <property type="project" value="UniProtKB-SubCell"/>
</dbReference>
<proteinExistence type="inferred from homology"/>
<feature type="transmembrane region" description="Helical" evidence="6">
    <location>
        <begin position="293"/>
        <end position="315"/>
    </location>
</feature>
<gene>
    <name evidence="7" type="ORF">RND71_010618</name>
</gene>
<accession>A0AAE1SHF7</accession>
<dbReference type="GO" id="GO:1990961">
    <property type="term" value="P:xenobiotic detoxification by transmembrane export across the plasma membrane"/>
    <property type="evidence" value="ECO:0007669"/>
    <property type="project" value="InterPro"/>
</dbReference>
<feature type="transmembrane region" description="Helical" evidence="6">
    <location>
        <begin position="35"/>
        <end position="60"/>
    </location>
</feature>
<keyword evidence="4 6" id="KW-1133">Transmembrane helix</keyword>
<sequence>MSTNHVEEGLLLRKLETDEENIGGIRSWVVEVKRIGYLAGPMAAVTLSQYLLQVISLLLVGHLGELYLSSTAVAFSLSSVTCFTLLIGMASALETLGGQAYGAQQYKEVGTQTYTAIFSLFIVSIPISILWIYMEYLPIFMGQDPQISHEAGRFLMYLLPAFFGYATLQPLIRYYLMQSMIIPLLISSCLTIAIHVPLCWFLVYQSGLKNIGAALSMDVSLWINVAILASYMRYSPACEKTRVPISWEIFDGMKEFFKFAIPSAIMICLEGWSFEIIILLSGLLPNPQLETSVLSVCLNTLSTLYSIPYGLSAAVSTRVSNELGAGNPQGARTSVIIVMLLAVIEAIVASTTLFACRYFLGYIFSNEKEVVEYLSNLAPLVCLSVIMDTLQATLSGVARGCGWQHIGAYVNLASFYLFGVPIAALLGFYSHLRAKGLWIGVLCGATLQSILLFVIIIITDWRKQATTARERLMLMQYKGETKN</sequence>
<dbReference type="Proteomes" id="UP001291623">
    <property type="component" value="Unassembled WGS sequence"/>
</dbReference>
<feature type="transmembrane region" description="Helical" evidence="6">
    <location>
        <begin position="377"/>
        <end position="397"/>
    </location>
</feature>
<feature type="transmembrane region" description="Helical" evidence="6">
    <location>
        <begin position="154"/>
        <end position="172"/>
    </location>
</feature>
<dbReference type="PANTHER" id="PTHR11206">
    <property type="entry name" value="MULTIDRUG RESISTANCE PROTEIN"/>
    <property type="match status" value="1"/>
</dbReference>
<feature type="transmembrane region" description="Helical" evidence="6">
    <location>
        <begin position="184"/>
        <end position="205"/>
    </location>
</feature>
<comment type="subcellular location">
    <subcellularLocation>
        <location evidence="1">Membrane</location>
        <topology evidence="1">Multi-pass membrane protein</topology>
    </subcellularLocation>
</comment>
<evidence type="ECO:0000313" key="7">
    <source>
        <dbReference type="EMBL" id="KAK4371143.1"/>
    </source>
</evidence>
<dbReference type="AlphaFoldDB" id="A0AAE1SHF7"/>
<comment type="caution">
    <text evidence="7">The sequence shown here is derived from an EMBL/GenBank/DDBJ whole genome shotgun (WGS) entry which is preliminary data.</text>
</comment>
<feature type="transmembrane region" description="Helical" evidence="6">
    <location>
        <begin position="409"/>
        <end position="430"/>
    </location>
</feature>
<dbReference type="EMBL" id="JAVYJV010000005">
    <property type="protein sequence ID" value="KAK4371143.1"/>
    <property type="molecule type" value="Genomic_DNA"/>
</dbReference>
<keyword evidence="5 6" id="KW-0472">Membrane</keyword>
<feature type="transmembrane region" description="Helical" evidence="6">
    <location>
        <begin position="72"/>
        <end position="93"/>
    </location>
</feature>
<protein>
    <recommendedName>
        <fullName evidence="6">Protein DETOXIFICATION</fullName>
    </recommendedName>
    <alternativeName>
        <fullName evidence="6">Multidrug and toxic compound extrusion protein</fullName>
    </alternativeName>
</protein>
<evidence type="ECO:0000313" key="8">
    <source>
        <dbReference type="Proteomes" id="UP001291623"/>
    </source>
</evidence>
<name>A0AAE1SHF7_9SOLA</name>
<dbReference type="CDD" id="cd13132">
    <property type="entry name" value="MATE_eukaryotic"/>
    <property type="match status" value="1"/>
</dbReference>
<feature type="transmembrane region" description="Helical" evidence="6">
    <location>
        <begin position="114"/>
        <end position="134"/>
    </location>
</feature>
<feature type="transmembrane region" description="Helical" evidence="6">
    <location>
        <begin position="259"/>
        <end position="281"/>
    </location>
</feature>
<evidence type="ECO:0000256" key="2">
    <source>
        <dbReference type="ARBA" id="ARBA00010199"/>
    </source>
</evidence>
<evidence type="ECO:0000256" key="3">
    <source>
        <dbReference type="ARBA" id="ARBA00022692"/>
    </source>
</evidence>
<comment type="similarity">
    <text evidence="2 6">Belongs to the multi antimicrobial extrusion (MATE) (TC 2.A.66.1) family.</text>
</comment>
<dbReference type="NCBIfam" id="TIGR00797">
    <property type="entry name" value="matE"/>
    <property type="match status" value="1"/>
</dbReference>
<dbReference type="GO" id="GO:0015297">
    <property type="term" value="F:antiporter activity"/>
    <property type="evidence" value="ECO:0007669"/>
    <property type="project" value="InterPro"/>
</dbReference>
<organism evidence="7 8">
    <name type="scientific">Anisodus tanguticus</name>
    <dbReference type="NCBI Taxonomy" id="243964"/>
    <lineage>
        <taxon>Eukaryota</taxon>
        <taxon>Viridiplantae</taxon>
        <taxon>Streptophyta</taxon>
        <taxon>Embryophyta</taxon>
        <taxon>Tracheophyta</taxon>
        <taxon>Spermatophyta</taxon>
        <taxon>Magnoliopsida</taxon>
        <taxon>eudicotyledons</taxon>
        <taxon>Gunneridae</taxon>
        <taxon>Pentapetalae</taxon>
        <taxon>asterids</taxon>
        <taxon>lamiids</taxon>
        <taxon>Solanales</taxon>
        <taxon>Solanaceae</taxon>
        <taxon>Solanoideae</taxon>
        <taxon>Hyoscyameae</taxon>
        <taxon>Anisodus</taxon>
    </lineage>
</organism>